<keyword evidence="2" id="KW-0805">Transcription regulation</keyword>
<evidence type="ECO:0000313" key="7">
    <source>
        <dbReference type="Proteomes" id="UP001169006"/>
    </source>
</evidence>
<reference evidence="6" key="1">
    <citation type="journal article" date="2015" name="Int. J. Syst. Evol. Microbiol.">
        <title>Rhizobium oryzicola sp. nov., potential plant-growth-promoting endophytic bacteria isolated from rice roots.</title>
        <authorList>
            <person name="Zhang X.X."/>
            <person name="Gao J.S."/>
            <person name="Cao Y.H."/>
            <person name="Sheirdil R.A."/>
            <person name="Wang X.C."/>
            <person name="Zhang L."/>
        </authorList>
    </citation>
    <scope>NUCLEOTIDE SEQUENCE</scope>
    <source>
        <strain evidence="6">05753</strain>
    </source>
</reference>
<dbReference type="InterPro" id="IPR000847">
    <property type="entry name" value="LysR_HTH_N"/>
</dbReference>
<feature type="domain" description="HTH lysR-type" evidence="5">
    <location>
        <begin position="7"/>
        <end position="64"/>
    </location>
</feature>
<evidence type="ECO:0000256" key="4">
    <source>
        <dbReference type="ARBA" id="ARBA00023163"/>
    </source>
</evidence>
<organism evidence="6 7">
    <name type="scientific">Rhizobium oryzicola</name>
    <dbReference type="NCBI Taxonomy" id="1232668"/>
    <lineage>
        <taxon>Bacteria</taxon>
        <taxon>Pseudomonadati</taxon>
        <taxon>Pseudomonadota</taxon>
        <taxon>Alphaproteobacteria</taxon>
        <taxon>Hyphomicrobiales</taxon>
        <taxon>Rhizobiaceae</taxon>
        <taxon>Rhizobium/Agrobacterium group</taxon>
        <taxon>Rhizobium</taxon>
    </lineage>
</organism>
<dbReference type="Pfam" id="PF00126">
    <property type="entry name" value="HTH_1"/>
    <property type="match status" value="1"/>
</dbReference>
<keyword evidence="7" id="KW-1185">Reference proteome</keyword>
<dbReference type="PRINTS" id="PR00039">
    <property type="entry name" value="HTHLYSR"/>
</dbReference>
<evidence type="ECO:0000256" key="3">
    <source>
        <dbReference type="ARBA" id="ARBA00023125"/>
    </source>
</evidence>
<dbReference type="PROSITE" id="PS50931">
    <property type="entry name" value="HTH_LYSR"/>
    <property type="match status" value="1"/>
</dbReference>
<dbReference type="SUPFAM" id="SSF53850">
    <property type="entry name" value="Periplasmic binding protein-like II"/>
    <property type="match status" value="1"/>
</dbReference>
<comment type="caution">
    <text evidence="6">The sequence shown here is derived from an EMBL/GenBank/DDBJ whole genome shotgun (WGS) entry which is preliminary data.</text>
</comment>
<keyword evidence="3" id="KW-0238">DNA-binding</keyword>
<reference evidence="6" key="2">
    <citation type="submission" date="2023-07" db="EMBL/GenBank/DDBJ databases">
        <authorList>
            <person name="Sun H."/>
        </authorList>
    </citation>
    <scope>NUCLEOTIDE SEQUENCE</scope>
    <source>
        <strain evidence="6">05753</strain>
    </source>
</reference>
<dbReference type="InterPro" id="IPR036390">
    <property type="entry name" value="WH_DNA-bd_sf"/>
</dbReference>
<evidence type="ECO:0000313" key="6">
    <source>
        <dbReference type="EMBL" id="MDO1582242.1"/>
    </source>
</evidence>
<dbReference type="SUPFAM" id="SSF46785">
    <property type="entry name" value="Winged helix' DNA-binding domain"/>
    <property type="match status" value="1"/>
</dbReference>
<dbReference type="Gene3D" id="1.10.10.10">
    <property type="entry name" value="Winged helix-like DNA-binding domain superfamily/Winged helix DNA-binding domain"/>
    <property type="match status" value="1"/>
</dbReference>
<dbReference type="InterPro" id="IPR005119">
    <property type="entry name" value="LysR_subst-bd"/>
</dbReference>
<dbReference type="Pfam" id="PF03466">
    <property type="entry name" value="LysR_substrate"/>
    <property type="match status" value="1"/>
</dbReference>
<dbReference type="RefSeq" id="WP_302076382.1">
    <property type="nucleotide sequence ID" value="NZ_JAUKWQ010000002.1"/>
</dbReference>
<dbReference type="CDD" id="cd08432">
    <property type="entry name" value="PBP2_GcdR_TrpI_HvrB_AmpR_like"/>
    <property type="match status" value="1"/>
</dbReference>
<dbReference type="EMBL" id="JAUKWQ010000002">
    <property type="protein sequence ID" value="MDO1582242.1"/>
    <property type="molecule type" value="Genomic_DNA"/>
</dbReference>
<gene>
    <name evidence="6" type="ORF">Q2T52_09045</name>
</gene>
<evidence type="ECO:0000256" key="2">
    <source>
        <dbReference type="ARBA" id="ARBA00023015"/>
    </source>
</evidence>
<protein>
    <submittedName>
        <fullName evidence="6">LysR substrate-binding domain-containing protein</fullName>
    </submittedName>
</protein>
<name>A0ABT8SUX3_9HYPH</name>
<dbReference type="InterPro" id="IPR058163">
    <property type="entry name" value="LysR-type_TF_proteobact-type"/>
</dbReference>
<dbReference type="PANTHER" id="PTHR30537:SF26">
    <property type="entry name" value="GLYCINE CLEAVAGE SYSTEM TRANSCRIPTIONAL ACTIVATOR"/>
    <property type="match status" value="1"/>
</dbReference>
<dbReference type="Gene3D" id="3.40.190.10">
    <property type="entry name" value="Periplasmic binding protein-like II"/>
    <property type="match status" value="2"/>
</dbReference>
<sequence length="303" mass="34038">MKISKQFPVNALRVFEAVARHLSFTKAGEELGLTQTAVSYQIKLLEDLLGESLFLRRPRRITLTDAGARLAPKVSEAFELLSAAISDMRSTSEGTLTINATATFASHWLARHLGIFQLDNPRIAVRLETTQEIIDFNKTEADVAIRVGQGQWPGLRAHFLMRNHFTPMLSPKLAESIGGVREPLDLLKLRIIDPGDRWWRIWFTAAGYPDAELDLYPRSKMGAQALEAAAAVAGHGVAILRPEFYQDDVAMGRLIQPFELTCEDGSHYWLVYPEARRHAAKIRAFRAFLTKTLPSFEERAPLE</sequence>
<evidence type="ECO:0000256" key="1">
    <source>
        <dbReference type="ARBA" id="ARBA00009437"/>
    </source>
</evidence>
<dbReference type="InterPro" id="IPR036388">
    <property type="entry name" value="WH-like_DNA-bd_sf"/>
</dbReference>
<proteinExistence type="inferred from homology"/>
<dbReference type="PANTHER" id="PTHR30537">
    <property type="entry name" value="HTH-TYPE TRANSCRIPTIONAL REGULATOR"/>
    <property type="match status" value="1"/>
</dbReference>
<accession>A0ABT8SUX3</accession>
<evidence type="ECO:0000259" key="5">
    <source>
        <dbReference type="PROSITE" id="PS50931"/>
    </source>
</evidence>
<dbReference type="Proteomes" id="UP001169006">
    <property type="component" value="Unassembled WGS sequence"/>
</dbReference>
<keyword evidence="4" id="KW-0804">Transcription</keyword>
<comment type="similarity">
    <text evidence="1">Belongs to the LysR transcriptional regulatory family.</text>
</comment>